<feature type="transmembrane region" description="Helical" evidence="1">
    <location>
        <begin position="145"/>
        <end position="163"/>
    </location>
</feature>
<evidence type="ECO:0008006" key="4">
    <source>
        <dbReference type="Google" id="ProtNLM"/>
    </source>
</evidence>
<protein>
    <recommendedName>
        <fullName evidence="4">Phosphatidate cytidylyltransferase</fullName>
    </recommendedName>
</protein>
<gene>
    <name evidence="2" type="ORF">J4415_00520</name>
</gene>
<feature type="transmembrane region" description="Helical" evidence="1">
    <location>
        <begin position="21"/>
        <end position="38"/>
    </location>
</feature>
<organism evidence="2 3">
    <name type="scientific">Candidatus Iainarchaeum sp</name>
    <dbReference type="NCBI Taxonomy" id="3101447"/>
    <lineage>
        <taxon>Archaea</taxon>
        <taxon>Candidatus Iainarchaeota</taxon>
        <taxon>Candidatus Iainarchaeia</taxon>
        <taxon>Candidatus Iainarchaeales</taxon>
        <taxon>Candidatus Iainarchaeaceae</taxon>
        <taxon>Candidatus Iainarchaeum</taxon>
    </lineage>
</organism>
<dbReference type="GO" id="GO:0004143">
    <property type="term" value="F:ATP-dependent diacylglycerol kinase activity"/>
    <property type="evidence" value="ECO:0007669"/>
    <property type="project" value="InterPro"/>
</dbReference>
<dbReference type="PANTHER" id="PTHR31303:SF1">
    <property type="entry name" value="CTP-DEPENDENT DIACYLGLYCEROL KINASE 1"/>
    <property type="match status" value="1"/>
</dbReference>
<dbReference type="Proteomes" id="UP000677687">
    <property type="component" value="Unassembled WGS sequence"/>
</dbReference>
<feature type="transmembrane region" description="Helical" evidence="1">
    <location>
        <begin position="113"/>
        <end position="133"/>
    </location>
</feature>
<dbReference type="EMBL" id="JAGVWD010000007">
    <property type="protein sequence ID" value="MBS3057093.1"/>
    <property type="molecule type" value="Genomic_DNA"/>
</dbReference>
<feature type="transmembrane region" description="Helical" evidence="1">
    <location>
        <begin position="44"/>
        <end position="61"/>
    </location>
</feature>
<proteinExistence type="predicted"/>
<keyword evidence="1" id="KW-0472">Membrane</keyword>
<evidence type="ECO:0000313" key="2">
    <source>
        <dbReference type="EMBL" id="MBS3057093.1"/>
    </source>
</evidence>
<accession>A0A8T4KPZ3</accession>
<name>A0A8T4KPZ3_9ARCH</name>
<feature type="transmembrane region" description="Helical" evidence="1">
    <location>
        <begin position="89"/>
        <end position="107"/>
    </location>
</feature>
<dbReference type="PANTHER" id="PTHR31303">
    <property type="entry name" value="CTP-DEPENDENT DIACYLGLYCEROL KINASE 1"/>
    <property type="match status" value="1"/>
</dbReference>
<comment type="caution">
    <text evidence="2">The sequence shown here is derived from an EMBL/GenBank/DDBJ whole genome shotgun (WGS) entry which is preliminary data.</text>
</comment>
<dbReference type="AlphaFoldDB" id="A0A8T4KPZ3"/>
<reference evidence="2" key="2">
    <citation type="submission" date="2021-05" db="EMBL/GenBank/DDBJ databases">
        <title>Protein family content uncovers lineage relationships and bacterial pathway maintenance mechanisms in DPANN archaea.</title>
        <authorList>
            <person name="Castelle C.J."/>
            <person name="Meheust R."/>
            <person name="Jaffe A.L."/>
            <person name="Seitz K."/>
            <person name="Gong X."/>
            <person name="Baker B.J."/>
            <person name="Banfield J.F."/>
        </authorList>
    </citation>
    <scope>NUCLEOTIDE SEQUENCE</scope>
    <source>
        <strain evidence="2">RIFCSPHIGHO2_01_FULL_AR10_44_11</strain>
    </source>
</reference>
<dbReference type="InterPro" id="IPR037997">
    <property type="entry name" value="Dgk1-like"/>
</dbReference>
<sequence>MQKKIKIKKAKINYASEFKRQLIHLLFGLVAIAIILLIGALNSLFVFAGVFFIGLVISDLIKRGVNVPLCREIVRHVQREHEKHLPGKGALVLALAILVLLALNVIYFNDEKIVLGALIVLAVGDSVAPMVGMKFGKLKMGKRSVEGTIAGIVASFLVLSLLFSPQTAFIAASFGMLAEFLPFDDNFTISIVSAVALKLII</sequence>
<evidence type="ECO:0000256" key="1">
    <source>
        <dbReference type="SAM" id="Phobius"/>
    </source>
</evidence>
<evidence type="ECO:0000313" key="3">
    <source>
        <dbReference type="Proteomes" id="UP000677687"/>
    </source>
</evidence>
<keyword evidence="1" id="KW-1133">Transmembrane helix</keyword>
<keyword evidence="1" id="KW-0812">Transmembrane</keyword>
<reference evidence="2" key="1">
    <citation type="submission" date="2021-03" db="EMBL/GenBank/DDBJ databases">
        <authorList>
            <person name="Jaffe A."/>
        </authorList>
    </citation>
    <scope>NUCLEOTIDE SEQUENCE</scope>
    <source>
        <strain evidence="2">RIFCSPHIGHO2_01_FULL_AR10_44_11</strain>
    </source>
</reference>